<dbReference type="PANTHER" id="PTHR11328">
    <property type="entry name" value="MAJOR FACILITATOR SUPERFAMILY DOMAIN-CONTAINING PROTEIN"/>
    <property type="match status" value="1"/>
</dbReference>
<dbReference type="InterPro" id="IPR039672">
    <property type="entry name" value="MFS_2"/>
</dbReference>
<evidence type="ECO:0000256" key="1">
    <source>
        <dbReference type="ARBA" id="ARBA00009617"/>
    </source>
</evidence>
<dbReference type="GO" id="GO:0005886">
    <property type="term" value="C:plasma membrane"/>
    <property type="evidence" value="ECO:0007669"/>
    <property type="project" value="TreeGrafter"/>
</dbReference>
<keyword evidence="2" id="KW-0812">Transmembrane</keyword>
<feature type="transmembrane region" description="Helical" evidence="2">
    <location>
        <begin position="315"/>
        <end position="333"/>
    </location>
</feature>
<keyword evidence="2" id="KW-0472">Membrane</keyword>
<dbReference type="EMBL" id="JAENIL010000013">
    <property type="protein sequence ID" value="MBK1876968.1"/>
    <property type="molecule type" value="Genomic_DNA"/>
</dbReference>
<dbReference type="SUPFAM" id="SSF103473">
    <property type="entry name" value="MFS general substrate transporter"/>
    <property type="match status" value="1"/>
</dbReference>
<feature type="transmembrane region" description="Helical" evidence="2">
    <location>
        <begin position="87"/>
        <end position="106"/>
    </location>
</feature>
<sequence>MITAVLKDERKSPVWLKSGYGSAEVGLTAMEIMLQVYLLELYLRAGLDPLWAGAALALAVIWDAISDPLMGWISDRTPARNSRGKRLPYLILGIPISMLAFVFLFSPAQGGTDLELGVRLLCWYLILNTAVTLIIVPYLALINDLAKDAQERSEYFGWRLVFSGLGLIVGLSIPPIVAALAGQDVDELGTAGMLENRSSSAYWLAIALGVFVLLAVAAVWKRSGNSQAESSPVQMLSVLRVCIRSKAFLVVIGTFVFISIGRAVNASLALIFYKGTLGFSDSQVAVALIGLSVVVMIATPVWVWMGKRWNKGRCCVWGSLGLSILTAVAYPLLPPQSMVPVAIVVILGGLSVASVVLLESLFSDVIESDSRENDMSLTGSYYGLWRLTTKFARAIGLAVSGVFLWFIGYQEGVLEQESGVYQSVAWAFGPGVAIFFGLGTYLLWRGVRANR</sequence>
<feature type="transmembrane region" description="Helical" evidence="2">
    <location>
        <begin position="391"/>
        <end position="408"/>
    </location>
</feature>
<dbReference type="GO" id="GO:0015293">
    <property type="term" value="F:symporter activity"/>
    <property type="evidence" value="ECO:0007669"/>
    <property type="project" value="InterPro"/>
</dbReference>
<feature type="transmembrane region" description="Helical" evidence="2">
    <location>
        <begin position="284"/>
        <end position="303"/>
    </location>
</feature>
<keyword evidence="2" id="KW-1133">Transmembrane helix</keyword>
<organism evidence="3 4">
    <name type="scientific">Pelagicoccus mobilis</name>
    <dbReference type="NCBI Taxonomy" id="415221"/>
    <lineage>
        <taxon>Bacteria</taxon>
        <taxon>Pseudomonadati</taxon>
        <taxon>Verrucomicrobiota</taxon>
        <taxon>Opitutia</taxon>
        <taxon>Puniceicoccales</taxon>
        <taxon>Pelagicoccaceae</taxon>
        <taxon>Pelagicoccus</taxon>
    </lineage>
</organism>
<feature type="transmembrane region" description="Helical" evidence="2">
    <location>
        <begin position="201"/>
        <end position="220"/>
    </location>
</feature>
<dbReference type="Proteomes" id="UP000617628">
    <property type="component" value="Unassembled WGS sequence"/>
</dbReference>
<dbReference type="Pfam" id="PF13347">
    <property type="entry name" value="MFS_2"/>
    <property type="match status" value="1"/>
</dbReference>
<dbReference type="RefSeq" id="WP_200355184.1">
    <property type="nucleotide sequence ID" value="NZ_JAENIL010000013.1"/>
</dbReference>
<protein>
    <submittedName>
        <fullName evidence="3">MFS transporter</fullName>
    </submittedName>
</protein>
<feature type="transmembrane region" description="Helical" evidence="2">
    <location>
        <begin position="420"/>
        <end position="444"/>
    </location>
</feature>
<reference evidence="3" key="1">
    <citation type="submission" date="2021-01" db="EMBL/GenBank/DDBJ databases">
        <title>Modified the classification status of verrucomicrobia.</title>
        <authorList>
            <person name="Feng X."/>
        </authorList>
    </citation>
    <scope>NUCLEOTIDE SEQUENCE</scope>
    <source>
        <strain evidence="3">KCTC 13126</strain>
    </source>
</reference>
<feature type="transmembrane region" description="Helical" evidence="2">
    <location>
        <begin position="339"/>
        <end position="362"/>
    </location>
</feature>
<evidence type="ECO:0000256" key="2">
    <source>
        <dbReference type="SAM" id="Phobius"/>
    </source>
</evidence>
<comment type="caution">
    <text evidence="3">The sequence shown here is derived from an EMBL/GenBank/DDBJ whole genome shotgun (WGS) entry which is preliminary data.</text>
</comment>
<comment type="similarity">
    <text evidence="1">Belongs to the sodium:galactoside symporter (TC 2.A.2) family.</text>
</comment>
<gene>
    <name evidence="3" type="ORF">JIN87_08820</name>
</gene>
<proteinExistence type="inferred from homology"/>
<feature type="transmembrane region" description="Helical" evidence="2">
    <location>
        <begin position="247"/>
        <end position="272"/>
    </location>
</feature>
<dbReference type="Gene3D" id="1.20.1250.20">
    <property type="entry name" value="MFS general substrate transporter like domains"/>
    <property type="match status" value="2"/>
</dbReference>
<keyword evidence="4" id="KW-1185">Reference proteome</keyword>
<dbReference type="PANTHER" id="PTHR11328:SF24">
    <property type="entry name" value="MAJOR FACILITATOR SUPERFAMILY (MFS) PROFILE DOMAIN-CONTAINING PROTEIN"/>
    <property type="match status" value="1"/>
</dbReference>
<evidence type="ECO:0000313" key="3">
    <source>
        <dbReference type="EMBL" id="MBK1876968.1"/>
    </source>
</evidence>
<accession>A0A934VQV5</accession>
<dbReference type="GO" id="GO:0008643">
    <property type="term" value="P:carbohydrate transport"/>
    <property type="evidence" value="ECO:0007669"/>
    <property type="project" value="InterPro"/>
</dbReference>
<evidence type="ECO:0000313" key="4">
    <source>
        <dbReference type="Proteomes" id="UP000617628"/>
    </source>
</evidence>
<feature type="transmembrane region" description="Helical" evidence="2">
    <location>
        <begin position="118"/>
        <end position="140"/>
    </location>
</feature>
<name>A0A934VQV5_9BACT</name>
<feature type="transmembrane region" description="Helical" evidence="2">
    <location>
        <begin position="160"/>
        <end position="181"/>
    </location>
</feature>
<dbReference type="AlphaFoldDB" id="A0A934VQV5"/>
<dbReference type="InterPro" id="IPR036259">
    <property type="entry name" value="MFS_trans_sf"/>
</dbReference>